<keyword evidence="5" id="KW-1133">Transmembrane helix</keyword>
<reference evidence="10" key="1">
    <citation type="submission" date="2021-02" db="EMBL/GenBank/DDBJ databases">
        <authorList>
            <person name="Bekaert M."/>
        </authorList>
    </citation>
    <scope>NUCLEOTIDE SEQUENCE</scope>
    <source>
        <strain evidence="10">IoA-00</strain>
    </source>
</reference>
<evidence type="ECO:0000313" key="11">
    <source>
        <dbReference type="Proteomes" id="UP000675881"/>
    </source>
</evidence>
<evidence type="ECO:0000256" key="4">
    <source>
        <dbReference type="ARBA" id="ARBA00022692"/>
    </source>
</evidence>
<keyword evidence="4" id="KW-0812">Transmembrane</keyword>
<gene>
    <name evidence="10" type="ORF">LSAA_13288</name>
</gene>
<dbReference type="PANTHER" id="PTHR12137">
    <property type="entry name" value="CARBOHYDRATE SULFOTRANSFERASE"/>
    <property type="match status" value="1"/>
</dbReference>
<dbReference type="AlphaFoldDB" id="A0A7R8D2C7"/>
<dbReference type="GO" id="GO:0000139">
    <property type="term" value="C:Golgi membrane"/>
    <property type="evidence" value="ECO:0007669"/>
    <property type="project" value="UniProtKB-SubCell"/>
</dbReference>
<sequence>MRLIKDSNKKNALLLFILSVGLLIAIKMALQYKIKNITDLEEKIQKERLERIDRVCKYLPKNGSLFERQKRIMSHLMVDHKHGLTYCWNHKAASTSCGFYKILNSYMAPRTELELTESLRETTKFMVIRHPLSRIVSAYRDRIKNNPDSFQGRKFIPLIHNQVKNQVTIDRIPSFNDFVQYICEW</sequence>
<keyword evidence="3 9" id="KW-0808">Transferase</keyword>
<dbReference type="InterPro" id="IPR005331">
    <property type="entry name" value="Sulfotransferase"/>
</dbReference>
<evidence type="ECO:0000256" key="3">
    <source>
        <dbReference type="ARBA" id="ARBA00022679"/>
    </source>
</evidence>
<proteinExistence type="inferred from homology"/>
<evidence type="ECO:0000256" key="5">
    <source>
        <dbReference type="ARBA" id="ARBA00022989"/>
    </source>
</evidence>
<keyword evidence="9" id="KW-0119">Carbohydrate metabolism</keyword>
<dbReference type="GO" id="GO:0008146">
    <property type="term" value="F:sulfotransferase activity"/>
    <property type="evidence" value="ECO:0007669"/>
    <property type="project" value="InterPro"/>
</dbReference>
<accession>A0A7R8D2C7</accession>
<evidence type="ECO:0000313" key="10">
    <source>
        <dbReference type="EMBL" id="CAF3004097.1"/>
    </source>
</evidence>
<evidence type="ECO:0000256" key="6">
    <source>
        <dbReference type="ARBA" id="ARBA00023034"/>
    </source>
</evidence>
<evidence type="ECO:0000256" key="2">
    <source>
        <dbReference type="ARBA" id="ARBA00006339"/>
    </source>
</evidence>
<keyword evidence="6 9" id="KW-0333">Golgi apparatus</keyword>
<comment type="subcellular location">
    <subcellularLocation>
        <location evidence="1 9">Golgi apparatus membrane</location>
        <topology evidence="1 9">Single-pass type II membrane protein</topology>
    </subcellularLocation>
</comment>
<keyword evidence="9" id="KW-0735">Signal-anchor</keyword>
<dbReference type="GO" id="GO:0016051">
    <property type="term" value="P:carbohydrate biosynthetic process"/>
    <property type="evidence" value="ECO:0007669"/>
    <property type="project" value="InterPro"/>
</dbReference>
<dbReference type="InterPro" id="IPR018011">
    <property type="entry name" value="Carb_sulfotrans_8-10"/>
</dbReference>
<dbReference type="Proteomes" id="UP000675881">
    <property type="component" value="Chromosome 7"/>
</dbReference>
<dbReference type="Pfam" id="PF03567">
    <property type="entry name" value="Sulfotransfer_2"/>
    <property type="match status" value="1"/>
</dbReference>
<keyword evidence="8 9" id="KW-0325">Glycoprotein</keyword>
<evidence type="ECO:0000256" key="9">
    <source>
        <dbReference type="RuleBase" id="RU364020"/>
    </source>
</evidence>
<evidence type="ECO:0000256" key="8">
    <source>
        <dbReference type="ARBA" id="ARBA00023180"/>
    </source>
</evidence>
<evidence type="ECO:0000256" key="7">
    <source>
        <dbReference type="ARBA" id="ARBA00023136"/>
    </source>
</evidence>
<comment type="similarity">
    <text evidence="2 9">Belongs to the sulfotransferase 2 family.</text>
</comment>
<protein>
    <recommendedName>
        <fullName evidence="9">Carbohydrate sulfotransferase</fullName>
        <ecNumber evidence="9">2.8.2.-</ecNumber>
    </recommendedName>
</protein>
<dbReference type="EMBL" id="HG994586">
    <property type="protein sequence ID" value="CAF3004097.1"/>
    <property type="molecule type" value="Genomic_DNA"/>
</dbReference>
<keyword evidence="11" id="KW-1185">Reference proteome</keyword>
<evidence type="ECO:0000256" key="1">
    <source>
        <dbReference type="ARBA" id="ARBA00004323"/>
    </source>
</evidence>
<name>A0A7R8D2C7_LEPSM</name>
<organism evidence="10 11">
    <name type="scientific">Lepeophtheirus salmonis</name>
    <name type="common">Salmon louse</name>
    <name type="synonym">Caligus salmonis</name>
    <dbReference type="NCBI Taxonomy" id="72036"/>
    <lineage>
        <taxon>Eukaryota</taxon>
        <taxon>Metazoa</taxon>
        <taxon>Ecdysozoa</taxon>
        <taxon>Arthropoda</taxon>
        <taxon>Crustacea</taxon>
        <taxon>Multicrustacea</taxon>
        <taxon>Hexanauplia</taxon>
        <taxon>Copepoda</taxon>
        <taxon>Siphonostomatoida</taxon>
        <taxon>Caligidae</taxon>
        <taxon>Lepeophtheirus</taxon>
    </lineage>
</organism>
<dbReference type="EC" id="2.8.2.-" evidence="9"/>
<dbReference type="PANTHER" id="PTHR12137:SF54">
    <property type="entry name" value="CARBOHYDRATE SULFOTRANSFERASE"/>
    <property type="match status" value="1"/>
</dbReference>
<dbReference type="OrthoDB" id="2019940at2759"/>
<keyword evidence="7" id="KW-0472">Membrane</keyword>